<comment type="similarity">
    <text evidence="17">Belongs to the complex I subunit 5 family.</text>
</comment>
<evidence type="ECO:0000256" key="12">
    <source>
        <dbReference type="ARBA" id="ARBA00023075"/>
    </source>
</evidence>
<evidence type="ECO:0000256" key="10">
    <source>
        <dbReference type="ARBA" id="ARBA00022989"/>
    </source>
</evidence>
<dbReference type="GO" id="GO:0015990">
    <property type="term" value="P:electron transport coupled proton transport"/>
    <property type="evidence" value="ECO:0007669"/>
    <property type="project" value="TreeGrafter"/>
</dbReference>
<feature type="transmembrane region" description="Helical" evidence="17">
    <location>
        <begin position="453"/>
        <end position="472"/>
    </location>
</feature>
<protein>
    <recommendedName>
        <fullName evidence="3 17">NADH-ubiquinone oxidoreductase chain 5</fullName>
        <ecNumber evidence="2 17">7.1.1.2</ecNumber>
    </recommendedName>
</protein>
<feature type="transmembrane region" description="Helical" evidence="17">
    <location>
        <begin position="301"/>
        <end position="319"/>
    </location>
</feature>
<evidence type="ECO:0000313" key="22">
    <source>
        <dbReference type="EMBL" id="AMB49025.1"/>
    </source>
</evidence>
<evidence type="ECO:0000256" key="6">
    <source>
        <dbReference type="ARBA" id="ARBA00022692"/>
    </source>
</evidence>
<keyword evidence="13 17" id="KW-0496">Mitochondrion</keyword>
<keyword evidence="6 17" id="KW-0812">Transmembrane</keyword>
<keyword evidence="18" id="KW-0732">Signal</keyword>
<dbReference type="Pfam" id="PF06455">
    <property type="entry name" value="NADH5_C"/>
    <property type="match status" value="1"/>
</dbReference>
<dbReference type="Pfam" id="PF00662">
    <property type="entry name" value="Proton_antipo_N"/>
    <property type="match status" value="1"/>
</dbReference>
<dbReference type="InterPro" id="IPR001750">
    <property type="entry name" value="ND/Mrp_TM"/>
</dbReference>
<dbReference type="GO" id="GO:0005743">
    <property type="term" value="C:mitochondrial inner membrane"/>
    <property type="evidence" value="ECO:0007669"/>
    <property type="project" value="UniProtKB-SubCell"/>
</dbReference>
<feature type="chain" id="PRO_5007140127" description="NADH-ubiquinone oxidoreductase chain 5" evidence="18">
    <location>
        <begin position="22"/>
        <end position="606"/>
    </location>
</feature>
<evidence type="ECO:0000259" key="20">
    <source>
        <dbReference type="Pfam" id="PF00662"/>
    </source>
</evidence>
<feature type="transmembrane region" description="Helical" evidence="17">
    <location>
        <begin position="368"/>
        <end position="386"/>
    </location>
</feature>
<sequence>MNLFSSFTLTTLILLTAPIMATNLNIYKSSNYPLYVKTTISYAFITSMIPTMMFIHTGQETVISNWHWLTIQTLKLSLSFKMDYFSMMFVPVALFVTWSIMEFSMWYMHSDPNINQFFKYLLLFLITMLILVTANNLFQLFIGWEGVGIMSFLLIGWWYGRTDANTAALQAVLYNRIGDIGFILAMAWFLTNLNTWDLQQIFMLKPDNSNLPLMGLTLAATGKSAQFGLHPWLPSAMEGPTPVSALLHSSTMVVAGIFLLIRFYPLTENNKFAQSIMLCLGAITTLFTAMCALTQNDIKKIIAFSTSSQLGLMMVTIGINQPYLAFLHICTHAFFKAMLFMCSGSIIHNLNDEQDIRKMGGLFKTMPFTTTALIIGSLALTGMPFLTGFYSKDLIIESANTSYTNAWALLMTLIATSFTAIYSTRIIFFTLLGQPRFPTLITINENNPFLINSIKRLLIGSLFAGFIISNNIPPMTTPQMTMPYYLKMTALAVTALGFVLALETNNMTYNLKFNYPSNIFKFSNLLGYYPTIMHRLAPYTSLTMSQKSASSLLDLIWLETILPKTISTAQVKMATMITNQKGLIKLYFLSFLITIFISMILFNFHE</sequence>
<feature type="transmembrane region" description="Helical" evidence="17">
    <location>
        <begin position="406"/>
        <end position="432"/>
    </location>
</feature>
<evidence type="ECO:0000256" key="7">
    <source>
        <dbReference type="ARBA" id="ARBA00022792"/>
    </source>
</evidence>
<dbReference type="EC" id="7.1.1.2" evidence="2 17"/>
<feature type="transmembrane region" description="Helical" evidence="17">
    <location>
        <begin position="172"/>
        <end position="191"/>
    </location>
</feature>
<dbReference type="InterPro" id="IPR018393">
    <property type="entry name" value="NADHpl_OxRdtase_5_subgr"/>
</dbReference>
<evidence type="ECO:0000256" key="2">
    <source>
        <dbReference type="ARBA" id="ARBA00012944"/>
    </source>
</evidence>
<evidence type="ECO:0000256" key="3">
    <source>
        <dbReference type="ARBA" id="ARBA00021096"/>
    </source>
</evidence>
<dbReference type="AlphaFoldDB" id="A0A109QT32"/>
<dbReference type="InterPro" id="IPR010934">
    <property type="entry name" value="NADH_DH_su5_C"/>
</dbReference>
<evidence type="ECO:0000256" key="11">
    <source>
        <dbReference type="ARBA" id="ARBA00023027"/>
    </source>
</evidence>
<comment type="catalytic activity">
    <reaction evidence="16 17">
        <text>a ubiquinone + NADH + 5 H(+)(in) = a ubiquinol + NAD(+) + 4 H(+)(out)</text>
        <dbReference type="Rhea" id="RHEA:29091"/>
        <dbReference type="Rhea" id="RHEA-COMP:9565"/>
        <dbReference type="Rhea" id="RHEA-COMP:9566"/>
        <dbReference type="ChEBI" id="CHEBI:15378"/>
        <dbReference type="ChEBI" id="CHEBI:16389"/>
        <dbReference type="ChEBI" id="CHEBI:17976"/>
        <dbReference type="ChEBI" id="CHEBI:57540"/>
        <dbReference type="ChEBI" id="CHEBI:57945"/>
        <dbReference type="EC" id="7.1.1.2"/>
    </reaction>
</comment>
<evidence type="ECO:0000256" key="13">
    <source>
        <dbReference type="ARBA" id="ARBA00023128"/>
    </source>
</evidence>
<evidence type="ECO:0000256" key="8">
    <source>
        <dbReference type="ARBA" id="ARBA00022967"/>
    </source>
</evidence>
<keyword evidence="4 17" id="KW-0813">Transport</keyword>
<feature type="transmembrane region" description="Helical" evidence="17">
    <location>
        <begin position="325"/>
        <end position="347"/>
    </location>
</feature>
<feature type="transmembrane region" description="Helical" evidence="17">
    <location>
        <begin position="211"/>
        <end position="233"/>
    </location>
</feature>
<reference evidence="22" key="1">
    <citation type="journal article" date="2015" name="Mitochondrial DNA">
        <title>The complete mitochondrial genome sequence of the Himalayan goral, Naemorhedus goral (Cetartiodactyla: Caprinae).</title>
        <authorList>
            <person name="Liu Y."/>
            <person name="Jiang L."/>
        </authorList>
    </citation>
    <scope>NUCLEOTIDE SEQUENCE</scope>
</reference>
<keyword evidence="14 17" id="KW-0472">Membrane</keyword>
<keyword evidence="10 17" id="KW-1133">Transmembrane helix</keyword>
<accession>A0A109QT32</accession>
<organism evidence="22">
    <name type="scientific">Naemorhedus goral</name>
    <name type="common">Himalayan goral</name>
    <dbReference type="NCBI Taxonomy" id="34871"/>
    <lineage>
        <taxon>Eukaryota</taxon>
        <taxon>Metazoa</taxon>
        <taxon>Chordata</taxon>
        <taxon>Craniata</taxon>
        <taxon>Vertebrata</taxon>
        <taxon>Euteleostomi</taxon>
        <taxon>Mammalia</taxon>
        <taxon>Eutheria</taxon>
        <taxon>Laurasiatheria</taxon>
        <taxon>Artiodactyla</taxon>
        <taxon>Ruminantia</taxon>
        <taxon>Pecora</taxon>
        <taxon>Bovidae</taxon>
        <taxon>Caprinae</taxon>
        <taxon>Naemorhedus</taxon>
    </lineage>
</organism>
<comment type="subcellular location">
    <subcellularLocation>
        <location evidence="1">Mitochondrion inner membrane</location>
        <topology evidence="1">Multi-pass membrane protein</topology>
    </subcellularLocation>
</comment>
<comment type="function">
    <text evidence="15 17">Core subunit of the mitochondrial membrane respiratory chain NADH dehydrogenase (Complex I) which catalyzes electron transfer from NADH through the respiratory chain, using ubiquinone as an electron acceptor. Essential for the catalytic activity and assembly of complex I.</text>
</comment>
<feature type="domain" description="NADH dehydrogenase subunit 5 C-terminal" evidence="21">
    <location>
        <begin position="422"/>
        <end position="602"/>
    </location>
</feature>
<evidence type="ECO:0000256" key="18">
    <source>
        <dbReference type="SAM" id="SignalP"/>
    </source>
</evidence>
<feature type="transmembrane region" description="Helical" evidence="17">
    <location>
        <begin position="140"/>
        <end position="160"/>
    </location>
</feature>
<evidence type="ECO:0000259" key="19">
    <source>
        <dbReference type="Pfam" id="PF00361"/>
    </source>
</evidence>
<evidence type="ECO:0000256" key="15">
    <source>
        <dbReference type="ARBA" id="ARBA00024313"/>
    </source>
</evidence>
<dbReference type="PANTHER" id="PTHR42829">
    <property type="entry name" value="NADH-UBIQUINONE OXIDOREDUCTASE CHAIN 5"/>
    <property type="match status" value="1"/>
</dbReference>
<feature type="transmembrane region" description="Helical" evidence="17">
    <location>
        <begin position="245"/>
        <end position="266"/>
    </location>
</feature>
<keyword evidence="8" id="KW-1278">Translocase</keyword>
<dbReference type="GO" id="GO:0008137">
    <property type="term" value="F:NADH dehydrogenase (ubiquinone) activity"/>
    <property type="evidence" value="ECO:0007669"/>
    <property type="project" value="UniProtKB-EC"/>
</dbReference>
<dbReference type="EMBL" id="KT878720">
    <property type="protein sequence ID" value="AMB49025.1"/>
    <property type="molecule type" value="Genomic_DNA"/>
</dbReference>
<evidence type="ECO:0000256" key="5">
    <source>
        <dbReference type="ARBA" id="ARBA00022660"/>
    </source>
</evidence>
<dbReference type="GO" id="GO:0003954">
    <property type="term" value="F:NADH dehydrogenase activity"/>
    <property type="evidence" value="ECO:0007669"/>
    <property type="project" value="TreeGrafter"/>
</dbReference>
<dbReference type="PANTHER" id="PTHR42829:SF2">
    <property type="entry name" value="NADH-UBIQUINONE OXIDOREDUCTASE CHAIN 5"/>
    <property type="match status" value="1"/>
</dbReference>
<feature type="transmembrane region" description="Helical" evidence="17">
    <location>
        <begin position="272"/>
        <end position="294"/>
    </location>
</feature>
<dbReference type="PRINTS" id="PR01434">
    <property type="entry name" value="NADHDHGNASE5"/>
</dbReference>
<keyword evidence="11 17" id="KW-0520">NAD</keyword>
<evidence type="ECO:0000256" key="16">
    <source>
        <dbReference type="ARBA" id="ARBA00049551"/>
    </source>
</evidence>
<evidence type="ECO:0000259" key="21">
    <source>
        <dbReference type="Pfam" id="PF06455"/>
    </source>
</evidence>
<feature type="transmembrane region" description="Helical" evidence="17">
    <location>
        <begin position="117"/>
        <end position="134"/>
    </location>
</feature>
<evidence type="ECO:0000256" key="1">
    <source>
        <dbReference type="ARBA" id="ARBA00004448"/>
    </source>
</evidence>
<feature type="domain" description="NADH:quinone oxidoreductase/Mrp antiporter transmembrane" evidence="19">
    <location>
        <begin position="134"/>
        <end position="418"/>
    </location>
</feature>
<dbReference type="InterPro" id="IPR003945">
    <property type="entry name" value="NU5C-like"/>
</dbReference>
<keyword evidence="5" id="KW-0679">Respiratory chain</keyword>
<feature type="domain" description="NADH-Ubiquinone oxidoreductase (complex I) chain 5 N-terminal" evidence="20">
    <location>
        <begin position="68"/>
        <end position="118"/>
    </location>
</feature>
<geneLocation type="mitochondrion" evidence="22"/>
<evidence type="ECO:0000256" key="9">
    <source>
        <dbReference type="ARBA" id="ARBA00022982"/>
    </source>
</evidence>
<feature type="transmembrane region" description="Helical" evidence="17">
    <location>
        <begin position="84"/>
        <end position="105"/>
    </location>
</feature>
<name>A0A109QT32_NEMGO</name>
<keyword evidence="9" id="KW-0249">Electron transport</keyword>
<feature type="signal peptide" evidence="18">
    <location>
        <begin position="1"/>
        <end position="21"/>
    </location>
</feature>
<evidence type="ECO:0000256" key="17">
    <source>
        <dbReference type="RuleBase" id="RU003404"/>
    </source>
</evidence>
<dbReference type="NCBIfam" id="TIGR01974">
    <property type="entry name" value="NDH_I_L"/>
    <property type="match status" value="1"/>
</dbReference>
<evidence type="ECO:0000256" key="4">
    <source>
        <dbReference type="ARBA" id="ARBA00022448"/>
    </source>
</evidence>
<keyword evidence="7" id="KW-0999">Mitochondrion inner membrane</keyword>
<dbReference type="GO" id="GO:0042773">
    <property type="term" value="P:ATP synthesis coupled electron transport"/>
    <property type="evidence" value="ECO:0007669"/>
    <property type="project" value="InterPro"/>
</dbReference>
<dbReference type="InterPro" id="IPR001516">
    <property type="entry name" value="Proton_antipo_N"/>
</dbReference>
<feature type="transmembrane region" description="Helical" evidence="17">
    <location>
        <begin position="586"/>
        <end position="604"/>
    </location>
</feature>
<dbReference type="Pfam" id="PF00361">
    <property type="entry name" value="Proton_antipo_M"/>
    <property type="match status" value="1"/>
</dbReference>
<keyword evidence="12 17" id="KW-0830">Ubiquinone</keyword>
<proteinExistence type="inferred from homology"/>
<evidence type="ECO:0000256" key="14">
    <source>
        <dbReference type="ARBA" id="ARBA00023136"/>
    </source>
</evidence>
<gene>
    <name evidence="22" type="primary">ND5</name>
</gene>
<feature type="transmembrane region" description="Helical" evidence="17">
    <location>
        <begin position="484"/>
        <end position="502"/>
    </location>
</feature>